<dbReference type="PANTHER" id="PTHR24248">
    <property type="entry name" value="ADRENERGIC RECEPTOR-RELATED G-PROTEIN COUPLED RECEPTOR"/>
    <property type="match status" value="1"/>
</dbReference>
<dbReference type="Proteomes" id="UP000053268">
    <property type="component" value="Unassembled WGS sequence"/>
</dbReference>
<keyword evidence="7 11" id="KW-0472">Membrane</keyword>
<dbReference type="PROSITE" id="PS50262">
    <property type="entry name" value="G_PROTEIN_RECEP_F1_2"/>
    <property type="match status" value="1"/>
</dbReference>
<dbReference type="InterPro" id="IPR000276">
    <property type="entry name" value="GPCR_Rhodpsn"/>
</dbReference>
<keyword evidence="4 11" id="KW-0812">Transmembrane</keyword>
<evidence type="ECO:0000256" key="10">
    <source>
        <dbReference type="ARBA" id="ARBA00023224"/>
    </source>
</evidence>
<keyword evidence="9 13" id="KW-0675">Receptor</keyword>
<keyword evidence="5 11" id="KW-1133">Transmembrane helix</keyword>
<keyword evidence="3" id="KW-1003">Cell membrane</keyword>
<dbReference type="GO" id="GO:0004930">
    <property type="term" value="F:G protein-coupled receptor activity"/>
    <property type="evidence" value="ECO:0007669"/>
    <property type="project" value="UniProtKB-KW"/>
</dbReference>
<dbReference type="STRING" id="66420.A0A194PDA9"/>
<keyword evidence="10" id="KW-0807">Transducer</keyword>
<feature type="transmembrane region" description="Helical" evidence="11">
    <location>
        <begin position="124"/>
        <end position="148"/>
    </location>
</feature>
<evidence type="ECO:0000256" key="3">
    <source>
        <dbReference type="ARBA" id="ARBA00022475"/>
    </source>
</evidence>
<evidence type="ECO:0000313" key="14">
    <source>
        <dbReference type="Proteomes" id="UP000053268"/>
    </source>
</evidence>
<reference evidence="13 14" key="1">
    <citation type="journal article" date="2015" name="Nat. Commun.">
        <title>Outbred genome sequencing and CRISPR/Cas9 gene editing in butterflies.</title>
        <authorList>
            <person name="Li X."/>
            <person name="Fan D."/>
            <person name="Zhang W."/>
            <person name="Liu G."/>
            <person name="Zhang L."/>
            <person name="Zhao L."/>
            <person name="Fang X."/>
            <person name="Chen L."/>
            <person name="Dong Y."/>
            <person name="Chen Y."/>
            <person name="Ding Y."/>
            <person name="Zhao R."/>
            <person name="Feng M."/>
            <person name="Zhu Y."/>
            <person name="Feng Y."/>
            <person name="Jiang X."/>
            <person name="Zhu D."/>
            <person name="Xiang H."/>
            <person name="Feng X."/>
            <person name="Li S."/>
            <person name="Wang J."/>
            <person name="Zhang G."/>
            <person name="Kronforst M.R."/>
            <person name="Wang W."/>
        </authorList>
    </citation>
    <scope>NUCLEOTIDE SEQUENCE [LARGE SCALE GENOMIC DNA]</scope>
    <source>
        <strain evidence="13">Ya'a_city_454_Px</strain>
        <tissue evidence="13">Whole body</tissue>
    </source>
</reference>
<dbReference type="InterPro" id="IPR017452">
    <property type="entry name" value="GPCR_Rhodpsn_7TM"/>
</dbReference>
<dbReference type="GO" id="GO:0005886">
    <property type="term" value="C:plasma membrane"/>
    <property type="evidence" value="ECO:0007669"/>
    <property type="project" value="UniProtKB-SubCell"/>
</dbReference>
<protein>
    <submittedName>
        <fullName evidence="13">Dopamine D2-like receptor</fullName>
    </submittedName>
</protein>
<keyword evidence="6" id="KW-0297">G-protein coupled receptor</keyword>
<feature type="transmembrane region" description="Helical" evidence="11">
    <location>
        <begin position="160"/>
        <end position="184"/>
    </location>
</feature>
<evidence type="ECO:0000259" key="12">
    <source>
        <dbReference type="PROSITE" id="PS50262"/>
    </source>
</evidence>
<accession>A0A194PDA9</accession>
<dbReference type="GO" id="GO:0001591">
    <property type="term" value="F:dopamine neurotransmitter receptor activity, coupled via Gi/Go"/>
    <property type="evidence" value="ECO:0007669"/>
    <property type="project" value="TreeGrafter"/>
</dbReference>
<feature type="domain" description="G-protein coupled receptors family 1 profile" evidence="12">
    <location>
        <begin position="139"/>
        <end position="184"/>
    </location>
</feature>
<dbReference type="EMBL" id="KQ459606">
    <property type="protein sequence ID" value="KPI90993.1"/>
    <property type="molecule type" value="Genomic_DNA"/>
</dbReference>
<evidence type="ECO:0000313" key="13">
    <source>
        <dbReference type="EMBL" id="KPI90993.1"/>
    </source>
</evidence>
<dbReference type="Gene3D" id="1.20.1070.10">
    <property type="entry name" value="Rhodopsin 7-helix transmembrane proteins"/>
    <property type="match status" value="1"/>
</dbReference>
<name>A0A194PDA9_PAPXU</name>
<evidence type="ECO:0000256" key="4">
    <source>
        <dbReference type="ARBA" id="ARBA00022692"/>
    </source>
</evidence>
<dbReference type="SUPFAM" id="SSF81321">
    <property type="entry name" value="Family A G protein-coupled receptor-like"/>
    <property type="match status" value="1"/>
</dbReference>
<proteinExistence type="inferred from homology"/>
<dbReference type="AlphaFoldDB" id="A0A194PDA9"/>
<dbReference type="PANTHER" id="PTHR24248:SF125">
    <property type="entry name" value="DOPAMINE D2-LIKE RECEPTOR"/>
    <property type="match status" value="1"/>
</dbReference>
<evidence type="ECO:0000256" key="9">
    <source>
        <dbReference type="ARBA" id="ARBA00023170"/>
    </source>
</evidence>
<evidence type="ECO:0000256" key="7">
    <source>
        <dbReference type="ARBA" id="ARBA00023136"/>
    </source>
</evidence>
<comment type="similarity">
    <text evidence="2">Belongs to the G-protein coupled receptor 1 family.</text>
</comment>
<evidence type="ECO:0000256" key="2">
    <source>
        <dbReference type="ARBA" id="ARBA00010663"/>
    </source>
</evidence>
<evidence type="ECO:0000256" key="1">
    <source>
        <dbReference type="ARBA" id="ARBA00004651"/>
    </source>
</evidence>
<evidence type="ECO:0000256" key="6">
    <source>
        <dbReference type="ARBA" id="ARBA00023040"/>
    </source>
</evidence>
<keyword evidence="8" id="KW-1015">Disulfide bond</keyword>
<evidence type="ECO:0000256" key="11">
    <source>
        <dbReference type="SAM" id="Phobius"/>
    </source>
</evidence>
<evidence type="ECO:0000256" key="8">
    <source>
        <dbReference type="ARBA" id="ARBA00023157"/>
    </source>
</evidence>
<evidence type="ECO:0000256" key="5">
    <source>
        <dbReference type="ARBA" id="ARBA00022989"/>
    </source>
</evidence>
<comment type="subcellular location">
    <subcellularLocation>
        <location evidence="1">Cell membrane</location>
        <topology evidence="1">Multi-pass membrane protein</topology>
    </subcellularLocation>
</comment>
<dbReference type="PRINTS" id="PR00237">
    <property type="entry name" value="GPCRRHODOPSN"/>
</dbReference>
<keyword evidence="14" id="KW-1185">Reference proteome</keyword>
<sequence length="352" mass="39704">MTTRVPYYYNTAYNSITTYPYPSKRPPDNMIRQANNNYSATEKTKADYERKDIGNGTKTRESFMMLVDDFSDYFYGNASQDIFTVHNGSLDILNDVYEYSNCTFNGTLNISCFNRVDVTPQYNFWALLLLIFPFFTLFGNVLVILSVVRERTLQTVTNYFIVSLAVADLLVAVVVMPFGVYYLIIHICDDISTATSVNERDICGQPQTSAAALITSRSRPQNQLACQARLGLQVFTNRDITGKGTTNIAEKRSEDISFATMTKRLYKNCDPCIADVGHCLLPKALGNYLLRWRIDSKWVLASDTRDRQSRLICAFSCQSIASRSHRFSSTVSRQRYLGRPISVGGQSGSLGN</sequence>
<organism evidence="13 14">
    <name type="scientific">Papilio xuthus</name>
    <name type="common">Asian swallowtail butterfly</name>
    <dbReference type="NCBI Taxonomy" id="66420"/>
    <lineage>
        <taxon>Eukaryota</taxon>
        <taxon>Metazoa</taxon>
        <taxon>Ecdysozoa</taxon>
        <taxon>Arthropoda</taxon>
        <taxon>Hexapoda</taxon>
        <taxon>Insecta</taxon>
        <taxon>Pterygota</taxon>
        <taxon>Neoptera</taxon>
        <taxon>Endopterygota</taxon>
        <taxon>Lepidoptera</taxon>
        <taxon>Glossata</taxon>
        <taxon>Ditrysia</taxon>
        <taxon>Papilionoidea</taxon>
        <taxon>Papilionidae</taxon>
        <taxon>Papilioninae</taxon>
        <taxon>Papilio</taxon>
    </lineage>
</organism>
<dbReference type="Pfam" id="PF00001">
    <property type="entry name" value="7tm_1"/>
    <property type="match status" value="1"/>
</dbReference>
<gene>
    <name evidence="13" type="ORF">RR46_14497</name>
</gene>
<dbReference type="GO" id="GO:0045202">
    <property type="term" value="C:synapse"/>
    <property type="evidence" value="ECO:0007669"/>
    <property type="project" value="GOC"/>
</dbReference>